<feature type="signal peptide" evidence="2">
    <location>
        <begin position="1"/>
        <end position="23"/>
    </location>
</feature>
<protein>
    <submittedName>
        <fullName evidence="3">Uncharacterized protein</fullName>
    </submittedName>
</protein>
<evidence type="ECO:0000256" key="1">
    <source>
        <dbReference type="SAM" id="MobiDB-lite"/>
    </source>
</evidence>
<reference evidence="3 4" key="1">
    <citation type="journal article" date="2021" name="Sci. Rep.">
        <title>The genome of the diatom Chaetoceros tenuissimus carries an ancient integrated fragment of an extant virus.</title>
        <authorList>
            <person name="Hongo Y."/>
            <person name="Kimura K."/>
            <person name="Takaki Y."/>
            <person name="Yoshida Y."/>
            <person name="Baba S."/>
            <person name="Kobayashi G."/>
            <person name="Nagasaki K."/>
            <person name="Hano T."/>
            <person name="Tomaru Y."/>
        </authorList>
    </citation>
    <scope>NUCLEOTIDE SEQUENCE [LARGE SCALE GENOMIC DNA]</scope>
    <source>
        <strain evidence="3 4">NIES-3715</strain>
    </source>
</reference>
<evidence type="ECO:0000313" key="3">
    <source>
        <dbReference type="EMBL" id="GFH58582.1"/>
    </source>
</evidence>
<feature type="compositionally biased region" description="Polar residues" evidence="1">
    <location>
        <begin position="159"/>
        <end position="174"/>
    </location>
</feature>
<evidence type="ECO:0000256" key="2">
    <source>
        <dbReference type="SAM" id="SignalP"/>
    </source>
</evidence>
<dbReference type="AlphaFoldDB" id="A0AAD3D6W9"/>
<sequence length="398" mass="44029">MINCNFLTSLVVLAVCGLNAADAFVQHQSTSWKNFRQDSHHLNQLHSTQNSEIYVLSFDGVVADTKSWRSNVAIDVALQTWPDLNDIFMQSSSNEEENEEDNREWLVNKMSALLDVALVGEDGLIGVDAVLLARLLMEEQLLDEGRSNGSRGKYGSKFHPSSSEGRKGSTQGSRPLTVGEISANWSDGACIKDTVRVKYNVDRKDPFPIIRENIRSFLENNIEHEPLPQLHSSMGEALLDCKGKVYVLVGDTSHLAIAKKTLAPLKNKVVKCLQWEESDNAENNCNDGEVMLVPPAEGNRGHEGIVQHIIMSSNEESFIHVIHADITTLQKLKSLFGDSRPIAGMYEKCAIKNVSLKLSLPVLGTGPQQQNDAEMDPWLNIISDFELAESMSAQIISS</sequence>
<comment type="caution">
    <text evidence="3">The sequence shown here is derived from an EMBL/GenBank/DDBJ whole genome shotgun (WGS) entry which is preliminary data.</text>
</comment>
<evidence type="ECO:0000313" key="4">
    <source>
        <dbReference type="Proteomes" id="UP001054902"/>
    </source>
</evidence>
<feature type="chain" id="PRO_5041937856" evidence="2">
    <location>
        <begin position="24"/>
        <end position="398"/>
    </location>
</feature>
<organism evidence="3 4">
    <name type="scientific">Chaetoceros tenuissimus</name>
    <dbReference type="NCBI Taxonomy" id="426638"/>
    <lineage>
        <taxon>Eukaryota</taxon>
        <taxon>Sar</taxon>
        <taxon>Stramenopiles</taxon>
        <taxon>Ochrophyta</taxon>
        <taxon>Bacillariophyta</taxon>
        <taxon>Coscinodiscophyceae</taxon>
        <taxon>Chaetocerotophycidae</taxon>
        <taxon>Chaetocerotales</taxon>
        <taxon>Chaetocerotaceae</taxon>
        <taxon>Chaetoceros</taxon>
    </lineage>
</organism>
<keyword evidence="4" id="KW-1185">Reference proteome</keyword>
<accession>A0AAD3D6W9</accession>
<dbReference type="EMBL" id="BLLK01000062">
    <property type="protein sequence ID" value="GFH58582.1"/>
    <property type="molecule type" value="Genomic_DNA"/>
</dbReference>
<keyword evidence="2" id="KW-0732">Signal</keyword>
<proteinExistence type="predicted"/>
<name>A0AAD3D6W9_9STRA</name>
<gene>
    <name evidence="3" type="ORF">CTEN210_15058</name>
</gene>
<dbReference type="Proteomes" id="UP001054902">
    <property type="component" value="Unassembled WGS sequence"/>
</dbReference>
<feature type="region of interest" description="Disordered" evidence="1">
    <location>
        <begin position="146"/>
        <end position="175"/>
    </location>
</feature>